<sequence length="89" mass="9881">MSIVYAIILVSQIPIGLMHGIFHYEFIIENRSTCAIVSIADNSATIAQARGYFFTFNLFGYVLPLGIHLCAVLFYAQSTLANAKARHLQ</sequence>
<evidence type="ECO:0000313" key="2">
    <source>
        <dbReference type="Proteomes" id="UP000887575"/>
    </source>
</evidence>
<keyword evidence="1" id="KW-0472">Membrane</keyword>
<dbReference type="Proteomes" id="UP000887575">
    <property type="component" value="Unassembled WGS sequence"/>
</dbReference>
<proteinExistence type="predicted"/>
<dbReference type="AlphaFoldDB" id="A0AAF3FST2"/>
<keyword evidence="1" id="KW-1133">Transmembrane helix</keyword>
<accession>A0AAF3FST2</accession>
<reference evidence="3" key="1">
    <citation type="submission" date="2024-02" db="UniProtKB">
        <authorList>
            <consortium name="WormBaseParasite"/>
        </authorList>
    </citation>
    <scope>IDENTIFICATION</scope>
</reference>
<keyword evidence="2" id="KW-1185">Reference proteome</keyword>
<organism evidence="2 3">
    <name type="scientific">Mesorhabditis belari</name>
    <dbReference type="NCBI Taxonomy" id="2138241"/>
    <lineage>
        <taxon>Eukaryota</taxon>
        <taxon>Metazoa</taxon>
        <taxon>Ecdysozoa</taxon>
        <taxon>Nematoda</taxon>
        <taxon>Chromadorea</taxon>
        <taxon>Rhabditida</taxon>
        <taxon>Rhabditina</taxon>
        <taxon>Rhabditomorpha</taxon>
        <taxon>Rhabditoidea</taxon>
        <taxon>Rhabditidae</taxon>
        <taxon>Mesorhabditinae</taxon>
        <taxon>Mesorhabditis</taxon>
    </lineage>
</organism>
<dbReference type="WBParaSite" id="MBELARI_LOCUS9205">
    <property type="protein sequence ID" value="MBELARI_LOCUS9205"/>
    <property type="gene ID" value="MBELARI_LOCUS9205"/>
</dbReference>
<protein>
    <submittedName>
        <fullName evidence="3">Uncharacterized protein</fullName>
    </submittedName>
</protein>
<name>A0AAF3FST2_9BILA</name>
<evidence type="ECO:0000256" key="1">
    <source>
        <dbReference type="SAM" id="Phobius"/>
    </source>
</evidence>
<keyword evidence="1" id="KW-0812">Transmembrane</keyword>
<evidence type="ECO:0000313" key="3">
    <source>
        <dbReference type="WBParaSite" id="MBELARI_LOCUS9205"/>
    </source>
</evidence>
<feature type="transmembrane region" description="Helical" evidence="1">
    <location>
        <begin position="58"/>
        <end position="76"/>
    </location>
</feature>